<organism evidence="4 5">
    <name type="scientific">Lutzomyia longipalpis</name>
    <name type="common">Sand fly</name>
    <dbReference type="NCBI Taxonomy" id="7200"/>
    <lineage>
        <taxon>Eukaryota</taxon>
        <taxon>Metazoa</taxon>
        <taxon>Ecdysozoa</taxon>
        <taxon>Arthropoda</taxon>
        <taxon>Hexapoda</taxon>
        <taxon>Insecta</taxon>
        <taxon>Pterygota</taxon>
        <taxon>Neoptera</taxon>
        <taxon>Endopterygota</taxon>
        <taxon>Diptera</taxon>
        <taxon>Nematocera</taxon>
        <taxon>Psychodoidea</taxon>
        <taxon>Psychodidae</taxon>
        <taxon>Lutzomyia</taxon>
        <taxon>Lutzomyia</taxon>
    </lineage>
</organism>
<dbReference type="GO" id="GO:0040001">
    <property type="term" value="P:establishment of mitotic spindle localization"/>
    <property type="evidence" value="ECO:0007669"/>
    <property type="project" value="TreeGrafter"/>
</dbReference>
<proteinExistence type="predicted"/>
<dbReference type="GO" id="GO:0005815">
    <property type="term" value="C:microtubule organizing center"/>
    <property type="evidence" value="ECO:0007669"/>
    <property type="project" value="TreeGrafter"/>
</dbReference>
<dbReference type="GO" id="GO:0005881">
    <property type="term" value="C:cytoplasmic microtubule"/>
    <property type="evidence" value="ECO:0007669"/>
    <property type="project" value="TreeGrafter"/>
</dbReference>
<dbReference type="VEuPathDB" id="VectorBase:LLOJ007601"/>
<dbReference type="InterPro" id="IPR024395">
    <property type="entry name" value="CLASP_N_dom"/>
</dbReference>
<dbReference type="GO" id="GO:0008017">
    <property type="term" value="F:microtubule binding"/>
    <property type="evidence" value="ECO:0007669"/>
    <property type="project" value="TreeGrafter"/>
</dbReference>
<feature type="compositionally biased region" description="Polar residues" evidence="1">
    <location>
        <begin position="247"/>
        <end position="268"/>
    </location>
</feature>
<name>A0A1B0CRV3_LUTLO</name>
<dbReference type="AlphaFoldDB" id="A0A1B0CRV3"/>
<accession>A0A1B0CRV3</accession>
<dbReference type="VEuPathDB" id="VectorBase:LLONM1_004897"/>
<dbReference type="SUPFAM" id="SSF48371">
    <property type="entry name" value="ARM repeat"/>
    <property type="match status" value="1"/>
</dbReference>
<dbReference type="InterPro" id="IPR011989">
    <property type="entry name" value="ARM-like"/>
</dbReference>
<protein>
    <recommendedName>
        <fullName evidence="3">CLASP N-terminal domain-containing protein</fullName>
    </recommendedName>
</protein>
<sequence length="298" mass="33287">MFLFFLFSIISLQLKNIRSLLMLGPQTQTTLFPQYLKDLSIAFLDILKELRSQVIREACITFVYMSKTLRNKLDQFSIYILQELINLIQNSAKVISSAGTIALKFVIKYTHAPKLIPILTQNLMQSKSKDIRATLCEVMCLLYEEWATRTLEKNATALRDALKKGLSDADVDARRYSRRAYWAFQRHFPSLAGELYQQLDSATQRAVDRERDDGGGNNGTGSMGASLRGSNSSLNSMPGSVLRRKQTSGLRSPVASPSANFRSVSAVDTQAAQRARARAQYSSLARLKVTSGTASLRK</sequence>
<feature type="compositionally biased region" description="Polar residues" evidence="1">
    <location>
        <begin position="228"/>
        <end position="238"/>
    </location>
</feature>
<dbReference type="GO" id="GO:0005876">
    <property type="term" value="C:spindle microtubule"/>
    <property type="evidence" value="ECO:0007669"/>
    <property type="project" value="TreeGrafter"/>
</dbReference>
<dbReference type="PANTHER" id="PTHR21567">
    <property type="entry name" value="CLASP"/>
    <property type="match status" value="1"/>
</dbReference>
<evidence type="ECO:0000259" key="3">
    <source>
        <dbReference type="Pfam" id="PF12348"/>
    </source>
</evidence>
<dbReference type="GO" id="GO:0045180">
    <property type="term" value="C:basal cortex"/>
    <property type="evidence" value="ECO:0007669"/>
    <property type="project" value="TreeGrafter"/>
</dbReference>
<keyword evidence="5" id="KW-1185">Reference proteome</keyword>
<dbReference type="Pfam" id="PF12348">
    <property type="entry name" value="CLASP_N"/>
    <property type="match status" value="1"/>
</dbReference>
<dbReference type="GO" id="GO:0000776">
    <property type="term" value="C:kinetochore"/>
    <property type="evidence" value="ECO:0007669"/>
    <property type="project" value="TreeGrafter"/>
</dbReference>
<feature type="domain" description="CLASP N-terminal" evidence="3">
    <location>
        <begin position="25"/>
        <end position="207"/>
    </location>
</feature>
<evidence type="ECO:0000313" key="4">
    <source>
        <dbReference type="EnsemblMetazoa" id="LLOJ007601-PA"/>
    </source>
</evidence>
<evidence type="ECO:0000313" key="5">
    <source>
        <dbReference type="Proteomes" id="UP000092461"/>
    </source>
</evidence>
<feature type="region of interest" description="Disordered" evidence="1">
    <location>
        <begin position="202"/>
        <end position="269"/>
    </location>
</feature>
<dbReference type="Gene3D" id="1.25.10.10">
    <property type="entry name" value="Leucine-rich Repeat Variant"/>
    <property type="match status" value="1"/>
</dbReference>
<dbReference type="GO" id="GO:0072686">
    <property type="term" value="C:mitotic spindle"/>
    <property type="evidence" value="ECO:0007669"/>
    <property type="project" value="TreeGrafter"/>
</dbReference>
<dbReference type="Proteomes" id="UP000092461">
    <property type="component" value="Unassembled WGS sequence"/>
</dbReference>
<keyword evidence="2" id="KW-0732">Signal</keyword>
<dbReference type="EMBL" id="AJWK01025346">
    <property type="status" value="NOT_ANNOTATED_CDS"/>
    <property type="molecule type" value="Genomic_DNA"/>
</dbReference>
<feature type="chain" id="PRO_5008406188" description="CLASP N-terminal domain-containing protein" evidence="2">
    <location>
        <begin position="20"/>
        <end position="298"/>
    </location>
</feature>
<dbReference type="GO" id="GO:0090307">
    <property type="term" value="P:mitotic spindle assembly"/>
    <property type="evidence" value="ECO:0007669"/>
    <property type="project" value="TreeGrafter"/>
</dbReference>
<dbReference type="EnsemblMetazoa" id="LLOJ007601-RA">
    <property type="protein sequence ID" value="LLOJ007601-PA"/>
    <property type="gene ID" value="LLOJ007601"/>
</dbReference>
<dbReference type="PANTHER" id="PTHR21567:SF9">
    <property type="entry name" value="CLIP-ASSOCIATING PROTEIN"/>
    <property type="match status" value="1"/>
</dbReference>
<feature type="signal peptide" evidence="2">
    <location>
        <begin position="1"/>
        <end position="19"/>
    </location>
</feature>
<evidence type="ECO:0000256" key="1">
    <source>
        <dbReference type="SAM" id="MobiDB-lite"/>
    </source>
</evidence>
<reference evidence="4" key="1">
    <citation type="submission" date="2020-05" db="UniProtKB">
        <authorList>
            <consortium name="EnsemblMetazoa"/>
        </authorList>
    </citation>
    <scope>IDENTIFICATION</scope>
    <source>
        <strain evidence="4">Jacobina</strain>
    </source>
</reference>
<evidence type="ECO:0000256" key="2">
    <source>
        <dbReference type="SAM" id="SignalP"/>
    </source>
</evidence>
<dbReference type="InterPro" id="IPR016024">
    <property type="entry name" value="ARM-type_fold"/>
</dbReference>